<dbReference type="GO" id="GO:0006935">
    <property type="term" value="P:chemotaxis"/>
    <property type="evidence" value="ECO:0007669"/>
    <property type="project" value="InterPro"/>
</dbReference>
<gene>
    <name evidence="2" type="primary">cheW_2</name>
    <name evidence="3" type="ORF">IHBHHGIJ_02950</name>
    <name evidence="2" type="ORF">KFEGEMFD_02323</name>
</gene>
<feature type="domain" description="CheW-like" evidence="1">
    <location>
        <begin position="34"/>
        <end position="174"/>
    </location>
</feature>
<dbReference type="InterPro" id="IPR002545">
    <property type="entry name" value="CheW-lke_dom"/>
</dbReference>
<dbReference type="Proteomes" id="UP000435877">
    <property type="component" value="Unassembled WGS sequence"/>
</dbReference>
<dbReference type="SMART" id="SM00260">
    <property type="entry name" value="CheW"/>
    <property type="match status" value="1"/>
</dbReference>
<evidence type="ECO:0000313" key="2">
    <source>
        <dbReference type="EMBL" id="CAA0106248.1"/>
    </source>
</evidence>
<accession>A0A5S9PPX3</accession>
<reference evidence="4 5" key="1">
    <citation type="submission" date="2019-11" db="EMBL/GenBank/DDBJ databases">
        <authorList>
            <person name="Holert J."/>
        </authorList>
    </citation>
    <scope>NUCLEOTIDE SEQUENCE [LARGE SCALE GENOMIC DNA]</scope>
    <source>
        <strain evidence="2">BC3_2A</strain>
        <strain evidence="3">SB11_1A</strain>
    </source>
</reference>
<protein>
    <submittedName>
        <fullName evidence="2">Chemotaxis protein CheW</fullName>
    </submittedName>
</protein>
<name>A0A5S9PPX3_9GAMM</name>
<organism evidence="2 5">
    <name type="scientific">Zhongshania aliphaticivorans</name>
    <dbReference type="NCBI Taxonomy" id="1470434"/>
    <lineage>
        <taxon>Bacteria</taxon>
        <taxon>Pseudomonadati</taxon>
        <taxon>Pseudomonadota</taxon>
        <taxon>Gammaproteobacteria</taxon>
        <taxon>Cellvibrionales</taxon>
        <taxon>Spongiibacteraceae</taxon>
        <taxon>Zhongshania</taxon>
    </lineage>
</organism>
<dbReference type="PROSITE" id="PS50851">
    <property type="entry name" value="CHEW"/>
    <property type="match status" value="1"/>
</dbReference>
<evidence type="ECO:0000259" key="1">
    <source>
        <dbReference type="PROSITE" id="PS50851"/>
    </source>
</evidence>
<proteinExistence type="predicted"/>
<dbReference type="Proteomes" id="UP000439591">
    <property type="component" value="Unassembled WGS sequence"/>
</dbReference>
<dbReference type="EMBL" id="CACSIK010000002">
    <property type="protein sequence ID" value="CAA0106452.1"/>
    <property type="molecule type" value="Genomic_DNA"/>
</dbReference>
<keyword evidence="4" id="KW-1185">Reference proteome</keyword>
<dbReference type="OrthoDB" id="5298045at2"/>
<dbReference type="EMBL" id="CACSIM010000003">
    <property type="protein sequence ID" value="CAA0106248.1"/>
    <property type="molecule type" value="Genomic_DNA"/>
</dbReference>
<dbReference type="PANTHER" id="PTHR22617:SF43">
    <property type="entry name" value="PROTEIN PILI"/>
    <property type="match status" value="1"/>
</dbReference>
<evidence type="ECO:0000313" key="3">
    <source>
        <dbReference type="EMBL" id="CAA0106452.1"/>
    </source>
</evidence>
<dbReference type="RefSeq" id="WP_159269642.1">
    <property type="nucleotide sequence ID" value="NZ_CACSIK010000002.1"/>
</dbReference>
<dbReference type="InterPro" id="IPR036061">
    <property type="entry name" value="CheW-like_dom_sf"/>
</dbReference>
<dbReference type="AlphaFoldDB" id="A0A5S9PPX3"/>
<dbReference type="SUPFAM" id="SSF50341">
    <property type="entry name" value="CheW-like"/>
    <property type="match status" value="1"/>
</dbReference>
<sequence>MSESLSFDYLQALAARCREEFTALPSARDNHVVTWSGVGFRVAGQHCVTAMDDIAEVLTEPAVTRLPGVKPWVRGVANVRGRLLPLVDLSAYLNQAAATEQRQRRVLVIEKGEIYLGLIVDEVFGMQHFDAETFRLEGELRVAALAPYIQGCYQYEQHQWVVFRPVQLIEDSNFYTVAA</sequence>
<evidence type="ECO:0000313" key="4">
    <source>
        <dbReference type="Proteomes" id="UP000435877"/>
    </source>
</evidence>
<dbReference type="GO" id="GO:0005829">
    <property type="term" value="C:cytosol"/>
    <property type="evidence" value="ECO:0007669"/>
    <property type="project" value="TreeGrafter"/>
</dbReference>
<dbReference type="Gene3D" id="2.40.50.180">
    <property type="entry name" value="CheA-289, Domain 4"/>
    <property type="match status" value="1"/>
</dbReference>
<dbReference type="InterPro" id="IPR039315">
    <property type="entry name" value="CheW"/>
</dbReference>
<dbReference type="Pfam" id="PF01584">
    <property type="entry name" value="CheW"/>
    <property type="match status" value="1"/>
</dbReference>
<dbReference type="PANTHER" id="PTHR22617">
    <property type="entry name" value="CHEMOTAXIS SENSOR HISTIDINE KINASE-RELATED"/>
    <property type="match status" value="1"/>
</dbReference>
<evidence type="ECO:0000313" key="5">
    <source>
        <dbReference type="Proteomes" id="UP000439591"/>
    </source>
</evidence>
<dbReference type="GO" id="GO:0007165">
    <property type="term" value="P:signal transduction"/>
    <property type="evidence" value="ECO:0007669"/>
    <property type="project" value="InterPro"/>
</dbReference>